<evidence type="ECO:0000313" key="1">
    <source>
        <dbReference type="EMBL" id="CAE7289077.1"/>
    </source>
</evidence>
<reference evidence="1" key="1">
    <citation type="submission" date="2021-02" db="EMBL/GenBank/DDBJ databases">
        <authorList>
            <person name="Dougan E. K."/>
            <person name="Rhodes N."/>
            <person name="Thang M."/>
            <person name="Chan C."/>
        </authorList>
    </citation>
    <scope>NUCLEOTIDE SEQUENCE</scope>
</reference>
<comment type="caution">
    <text evidence="1">The sequence shown here is derived from an EMBL/GenBank/DDBJ whole genome shotgun (WGS) entry which is preliminary data.</text>
</comment>
<proteinExistence type="predicted"/>
<sequence length="211" mass="24885">DTGVYSAYTDMYDSRYNDLWSYSGGAWTELIESGSFTQRLDGAAVWDAATRSILGFGGQYWNVTNIYLDSIFLYSNSTNSWTEYTEVGPTARFDHALAWNPTARELYMFGGWMHSSLGDELWLLEHINEQYDFGPYHYHFSSYHFSPCHYHVNPCHYHVSPCHYHVSPCRYHFSPCHYHFSPRHFHYHNITNINDPLRRLVPRIQLPVQHR</sequence>
<gene>
    <name evidence="1" type="primary">rngB</name>
    <name evidence="1" type="ORF">SNAT2548_LOCUS15263</name>
</gene>
<dbReference type="EMBL" id="CAJNDS010001914">
    <property type="protein sequence ID" value="CAE7289077.1"/>
    <property type="molecule type" value="Genomic_DNA"/>
</dbReference>
<dbReference type="AlphaFoldDB" id="A0A812N4V8"/>
<keyword evidence="2" id="KW-1185">Reference proteome</keyword>
<evidence type="ECO:0000313" key="2">
    <source>
        <dbReference type="Proteomes" id="UP000604046"/>
    </source>
</evidence>
<dbReference type="Proteomes" id="UP000604046">
    <property type="component" value="Unassembled WGS sequence"/>
</dbReference>
<dbReference type="InterPro" id="IPR015915">
    <property type="entry name" value="Kelch-typ_b-propeller"/>
</dbReference>
<feature type="non-terminal residue" evidence="1">
    <location>
        <position position="211"/>
    </location>
</feature>
<dbReference type="Gene3D" id="2.120.10.80">
    <property type="entry name" value="Kelch-type beta propeller"/>
    <property type="match status" value="1"/>
</dbReference>
<dbReference type="InterPro" id="IPR011043">
    <property type="entry name" value="Gal_Oxase/kelch_b-propeller"/>
</dbReference>
<accession>A0A812N4V8</accession>
<name>A0A812N4V8_9DINO</name>
<feature type="non-terminal residue" evidence="1">
    <location>
        <position position="1"/>
    </location>
</feature>
<dbReference type="SUPFAM" id="SSF50965">
    <property type="entry name" value="Galactose oxidase, central domain"/>
    <property type="match status" value="1"/>
</dbReference>
<protein>
    <submittedName>
        <fullName evidence="1">RngB protein</fullName>
    </submittedName>
</protein>
<organism evidence="1 2">
    <name type="scientific">Symbiodinium natans</name>
    <dbReference type="NCBI Taxonomy" id="878477"/>
    <lineage>
        <taxon>Eukaryota</taxon>
        <taxon>Sar</taxon>
        <taxon>Alveolata</taxon>
        <taxon>Dinophyceae</taxon>
        <taxon>Suessiales</taxon>
        <taxon>Symbiodiniaceae</taxon>
        <taxon>Symbiodinium</taxon>
    </lineage>
</organism>